<feature type="transmembrane region" description="Helical" evidence="2">
    <location>
        <begin position="533"/>
        <end position="554"/>
    </location>
</feature>
<proteinExistence type="predicted"/>
<keyword evidence="2" id="KW-0812">Transmembrane</keyword>
<gene>
    <name evidence="3" type="ORF">CYCCA115_LOCUS14549</name>
</gene>
<feature type="region of interest" description="Disordered" evidence="1">
    <location>
        <begin position="204"/>
        <end position="242"/>
    </location>
</feature>
<evidence type="ECO:0000256" key="1">
    <source>
        <dbReference type="SAM" id="MobiDB-lite"/>
    </source>
</evidence>
<dbReference type="EMBL" id="CAKOGP040001847">
    <property type="protein sequence ID" value="CAJ1953951.1"/>
    <property type="molecule type" value="Genomic_DNA"/>
</dbReference>
<reference evidence="3" key="1">
    <citation type="submission" date="2023-08" db="EMBL/GenBank/DDBJ databases">
        <authorList>
            <person name="Audoor S."/>
            <person name="Bilcke G."/>
        </authorList>
    </citation>
    <scope>NUCLEOTIDE SEQUENCE</scope>
</reference>
<keyword evidence="2" id="KW-1133">Transmembrane helix</keyword>
<evidence type="ECO:0000256" key="2">
    <source>
        <dbReference type="SAM" id="Phobius"/>
    </source>
</evidence>
<keyword evidence="4" id="KW-1185">Reference proteome</keyword>
<name>A0AAD2FWK1_9STRA</name>
<accession>A0AAD2FWK1</accession>
<keyword evidence="2" id="KW-0472">Membrane</keyword>
<evidence type="ECO:0000313" key="3">
    <source>
        <dbReference type="EMBL" id="CAJ1953951.1"/>
    </source>
</evidence>
<protein>
    <submittedName>
        <fullName evidence="3">Uncharacterized protein</fullName>
    </submittedName>
</protein>
<organism evidence="3 4">
    <name type="scientific">Cylindrotheca closterium</name>
    <dbReference type="NCBI Taxonomy" id="2856"/>
    <lineage>
        <taxon>Eukaryota</taxon>
        <taxon>Sar</taxon>
        <taxon>Stramenopiles</taxon>
        <taxon>Ochrophyta</taxon>
        <taxon>Bacillariophyta</taxon>
        <taxon>Bacillariophyceae</taxon>
        <taxon>Bacillariophycidae</taxon>
        <taxon>Bacillariales</taxon>
        <taxon>Bacillariaceae</taxon>
        <taxon>Cylindrotheca</taxon>
    </lineage>
</organism>
<comment type="caution">
    <text evidence="3">The sequence shown here is derived from an EMBL/GenBank/DDBJ whole genome shotgun (WGS) entry which is preliminary data.</text>
</comment>
<sequence length="582" mass="64759">MAANEERVFDDIDNLLEAEGILSQGTHKPTVDWKTRMKGSSFKKNLRKDPPAHSSYEEDSPFDESLPFDESFSGIGQGHKSDPIAKEDVEADLFDASMNLPVMEEENEPDALEDEAANTHSHLFWYRNTVETASRGPTEVMNEILIAGGMNSSTNPTALERSMEMAATDVYDELLDIIAQTTPTKSVQEVHEEPTQDQQFVMDILSGPADSPPRSPTKEFLKQETPVQSRSVRASPFADESNPYCSDEMEELDQALNAMTLAQTQSDFVAKEATTSPNEKDLISIDPIPITPPPPDHVIMMDPAYGNYSESEDEEDGIVRIQLTDEDVYGRDFEAKALAEHPVLMHEHNFTLHRSIQARAVDTFCDEPSSSAVSIEASMEARVMNILSPIRDMLTPKKWKGSPTTPATVGESPTHGDIESGSVNARLRSNLSNRFRLATFRDEPNSSSPPAEESMEARVMNILSPIRDMLTPKRWKRSPETPATVGESPTHGDVEGRFGDAILRSNRFRFAMDTEGDEEYVHWKDRYCTKRQIYLMAILAVLVIAFIAVVSAMIGMQNDEVAEQEGINDFYRVTGDGSHGSN</sequence>
<feature type="region of interest" description="Disordered" evidence="1">
    <location>
        <begin position="32"/>
        <end position="66"/>
    </location>
</feature>
<dbReference type="Proteomes" id="UP001295423">
    <property type="component" value="Unassembled WGS sequence"/>
</dbReference>
<dbReference type="AlphaFoldDB" id="A0AAD2FWK1"/>
<evidence type="ECO:0000313" key="4">
    <source>
        <dbReference type="Proteomes" id="UP001295423"/>
    </source>
</evidence>
<feature type="region of interest" description="Disordered" evidence="1">
    <location>
        <begin position="396"/>
        <end position="421"/>
    </location>
</feature>
<feature type="region of interest" description="Disordered" evidence="1">
    <location>
        <begin position="476"/>
        <end position="496"/>
    </location>
</feature>